<proteinExistence type="predicted"/>
<dbReference type="GO" id="GO:0016878">
    <property type="term" value="F:acid-thiol ligase activity"/>
    <property type="evidence" value="ECO:0007669"/>
    <property type="project" value="UniProtKB-ARBA"/>
</dbReference>
<dbReference type="InterPro" id="IPR045851">
    <property type="entry name" value="AMP-bd_C_sf"/>
</dbReference>
<accession>A0A1H5BT92</accession>
<evidence type="ECO:0000259" key="3">
    <source>
        <dbReference type="Pfam" id="PF13193"/>
    </source>
</evidence>
<protein>
    <submittedName>
        <fullName evidence="4">O-succinylbenzoic acid--CoA ligase</fullName>
    </submittedName>
</protein>
<evidence type="ECO:0000259" key="2">
    <source>
        <dbReference type="Pfam" id="PF00501"/>
    </source>
</evidence>
<dbReference type="EMBL" id="FNTX01000001">
    <property type="protein sequence ID" value="SED57813.1"/>
    <property type="molecule type" value="Genomic_DNA"/>
</dbReference>
<sequence length="447" mass="45645">MGDGDEVVGVGEGSGSSPAEHPAAKASTSKDAAHGAARRGRRWVGSATAGTRLLYEVRPLGPYPEHVPRPAVPSLLPRLQEALAGGPPLLVGPAAERVRAQALDHPGLALVLGTSGSTSGTSRAVALSAAALRASAAATHERLSGPGQWLLTLPPDHVAGVQVLVRSLEAGTEPELTPEGPFNPAELAAAITRMRTDVPRYVSLVPTQLVRVLDSNASGALAALRTCAAVLVGGAATPAPLLERARQAGISVVTTYGMTETCGGCVYDGVPLQGVTVRLAASGRIEISGPVLAEAYLQAPGHDAGAAGAATSELVTEEGRRWLRTTDSGSWADDRLVVHGRLDDVLVTGGVNVHPHEVERRLSEAAGLQECVVVGVPDPTWGELVTAVVVGRSTLAALRTEAGGGPYAPRALVRVAALPHRGPGKVDRRAAGDLAARAVADGTAEVH</sequence>
<name>A0A1H5BT92_9MICO</name>
<dbReference type="STRING" id="648782.SAMN04488554_0190"/>
<keyword evidence="5" id="KW-1185">Reference proteome</keyword>
<dbReference type="InterPro" id="IPR050237">
    <property type="entry name" value="ATP-dep_AMP-bd_enzyme"/>
</dbReference>
<dbReference type="Pfam" id="PF13193">
    <property type="entry name" value="AMP-binding_C"/>
    <property type="match status" value="1"/>
</dbReference>
<dbReference type="Pfam" id="PF00501">
    <property type="entry name" value="AMP-binding"/>
    <property type="match status" value="1"/>
</dbReference>
<dbReference type="PANTHER" id="PTHR43767:SF1">
    <property type="entry name" value="NONRIBOSOMAL PEPTIDE SYNTHASE PES1 (EUROFUNG)-RELATED"/>
    <property type="match status" value="1"/>
</dbReference>
<evidence type="ECO:0000256" key="1">
    <source>
        <dbReference type="SAM" id="MobiDB-lite"/>
    </source>
</evidence>
<gene>
    <name evidence="4" type="ORF">SAMN04488554_0190</name>
</gene>
<reference evidence="5" key="1">
    <citation type="submission" date="2016-10" db="EMBL/GenBank/DDBJ databases">
        <authorList>
            <person name="Varghese N."/>
            <person name="Submissions S."/>
        </authorList>
    </citation>
    <scope>NUCLEOTIDE SEQUENCE [LARGE SCALE GENOMIC DNA]</scope>
    <source>
        <strain evidence="5">DSM 21368</strain>
    </source>
</reference>
<dbReference type="InterPro" id="IPR042099">
    <property type="entry name" value="ANL_N_sf"/>
</dbReference>
<dbReference type="Proteomes" id="UP000199220">
    <property type="component" value="Unassembled WGS sequence"/>
</dbReference>
<dbReference type="PANTHER" id="PTHR43767">
    <property type="entry name" value="LONG-CHAIN-FATTY-ACID--COA LIGASE"/>
    <property type="match status" value="1"/>
</dbReference>
<feature type="domain" description="AMP-dependent synthetase/ligase" evidence="2">
    <location>
        <begin position="101"/>
        <end position="273"/>
    </location>
</feature>
<dbReference type="SUPFAM" id="SSF56801">
    <property type="entry name" value="Acetyl-CoA synthetase-like"/>
    <property type="match status" value="1"/>
</dbReference>
<evidence type="ECO:0000313" key="5">
    <source>
        <dbReference type="Proteomes" id="UP000199220"/>
    </source>
</evidence>
<dbReference type="Gene3D" id="3.40.50.12780">
    <property type="entry name" value="N-terminal domain of ligase-like"/>
    <property type="match status" value="1"/>
</dbReference>
<feature type="domain" description="AMP-binding enzyme C-terminal" evidence="3">
    <location>
        <begin position="357"/>
        <end position="425"/>
    </location>
</feature>
<feature type="region of interest" description="Disordered" evidence="1">
    <location>
        <begin position="1"/>
        <end position="43"/>
    </location>
</feature>
<dbReference type="InterPro" id="IPR025110">
    <property type="entry name" value="AMP-bd_C"/>
</dbReference>
<keyword evidence="4" id="KW-0436">Ligase</keyword>
<organism evidence="4 5">
    <name type="scientific">Ruania alba</name>
    <dbReference type="NCBI Taxonomy" id="648782"/>
    <lineage>
        <taxon>Bacteria</taxon>
        <taxon>Bacillati</taxon>
        <taxon>Actinomycetota</taxon>
        <taxon>Actinomycetes</taxon>
        <taxon>Micrococcales</taxon>
        <taxon>Ruaniaceae</taxon>
        <taxon>Ruania</taxon>
    </lineage>
</organism>
<dbReference type="InterPro" id="IPR000873">
    <property type="entry name" value="AMP-dep_synth/lig_dom"/>
</dbReference>
<dbReference type="Gene3D" id="3.30.300.30">
    <property type="match status" value="1"/>
</dbReference>
<evidence type="ECO:0000313" key="4">
    <source>
        <dbReference type="EMBL" id="SED57813.1"/>
    </source>
</evidence>
<dbReference type="AlphaFoldDB" id="A0A1H5BT92"/>